<dbReference type="Pfam" id="PF03099">
    <property type="entry name" value="BPL_LplA_LipB"/>
    <property type="match status" value="1"/>
</dbReference>
<dbReference type="PROSITE" id="PS51733">
    <property type="entry name" value="BPL_LPL_CATALYTIC"/>
    <property type="match status" value="1"/>
</dbReference>
<dbReference type="CDD" id="cd16442">
    <property type="entry name" value="BPL"/>
    <property type="match status" value="1"/>
</dbReference>
<evidence type="ECO:0000256" key="3">
    <source>
        <dbReference type="ARBA" id="ARBA00024227"/>
    </source>
</evidence>
<evidence type="ECO:0000259" key="5">
    <source>
        <dbReference type="PROSITE" id="PS51733"/>
    </source>
</evidence>
<dbReference type="InterPro" id="IPR004143">
    <property type="entry name" value="BPL_LPL_catalytic"/>
</dbReference>
<dbReference type="RefSeq" id="WP_170111676.1">
    <property type="nucleotide sequence ID" value="NZ_PVTD01000009.1"/>
</dbReference>
<feature type="domain" description="BPL/LPL catalytic" evidence="5">
    <location>
        <begin position="8"/>
        <end position="189"/>
    </location>
</feature>
<dbReference type="PANTHER" id="PTHR12835:SF5">
    <property type="entry name" value="BIOTIN--PROTEIN LIGASE"/>
    <property type="match status" value="1"/>
</dbReference>
<organism evidence="6 7">
    <name type="scientific">Aliiruegeria haliotis</name>
    <dbReference type="NCBI Taxonomy" id="1280846"/>
    <lineage>
        <taxon>Bacteria</taxon>
        <taxon>Pseudomonadati</taxon>
        <taxon>Pseudomonadota</taxon>
        <taxon>Alphaproteobacteria</taxon>
        <taxon>Rhodobacterales</taxon>
        <taxon>Roseobacteraceae</taxon>
        <taxon>Aliiruegeria</taxon>
    </lineage>
</organism>
<evidence type="ECO:0000256" key="1">
    <source>
        <dbReference type="ARBA" id="ARBA00022598"/>
    </source>
</evidence>
<keyword evidence="1 6" id="KW-0436">Ligase</keyword>
<dbReference type="AlphaFoldDB" id="A0A2T0RK76"/>
<dbReference type="InterPro" id="IPR003142">
    <property type="entry name" value="BPL_C"/>
</dbReference>
<accession>A0A2T0RK76</accession>
<dbReference type="PANTHER" id="PTHR12835">
    <property type="entry name" value="BIOTIN PROTEIN LIGASE"/>
    <property type="match status" value="1"/>
</dbReference>
<evidence type="ECO:0000256" key="2">
    <source>
        <dbReference type="ARBA" id="ARBA00023267"/>
    </source>
</evidence>
<dbReference type="SUPFAM" id="SSF55681">
    <property type="entry name" value="Class II aaRS and biotin synthetases"/>
    <property type="match status" value="1"/>
</dbReference>
<comment type="caution">
    <text evidence="6">The sequence shown here is derived from an EMBL/GenBank/DDBJ whole genome shotgun (WGS) entry which is preliminary data.</text>
</comment>
<sequence length="251" mass="26371">MATDPWPSGYDRVVLESVDSTMAEAGRRVPDIAGPTWILAKEQTAARGRRGRAWVNPAGNLAATLVMRPEHGAKLAALRSFVASLALFDAFVAVTGRAESFSLKWPNDVLLNGGKVAGILLESAGQGGDVSFLSIGIGVNLASAPAQGDVEAGAVRPVSLLSETGAAVDPESFLDILAPAFARHEAQLTTYGFAPVREAWLARAARLGEVVTARMATEEVQGTFETVDATGNIVLRTARGQRTIPAADIFF</sequence>
<keyword evidence="2" id="KW-0092">Biotin</keyword>
<dbReference type="Gene3D" id="3.30.930.10">
    <property type="entry name" value="Bira Bifunctional Protein, Domain 2"/>
    <property type="match status" value="1"/>
</dbReference>
<dbReference type="InterPro" id="IPR004408">
    <property type="entry name" value="Biotin_CoA_COase_ligase"/>
</dbReference>
<dbReference type="GO" id="GO:0005737">
    <property type="term" value="C:cytoplasm"/>
    <property type="evidence" value="ECO:0007669"/>
    <property type="project" value="TreeGrafter"/>
</dbReference>
<dbReference type="Pfam" id="PF02237">
    <property type="entry name" value="BPL_C"/>
    <property type="match status" value="1"/>
</dbReference>
<dbReference type="Proteomes" id="UP000239480">
    <property type="component" value="Unassembled WGS sequence"/>
</dbReference>
<dbReference type="GO" id="GO:0004077">
    <property type="term" value="F:biotin--[biotin carboxyl-carrier protein] ligase activity"/>
    <property type="evidence" value="ECO:0007669"/>
    <property type="project" value="UniProtKB-EC"/>
</dbReference>
<evidence type="ECO:0000313" key="7">
    <source>
        <dbReference type="Proteomes" id="UP000239480"/>
    </source>
</evidence>
<proteinExistence type="predicted"/>
<dbReference type="EC" id="6.3.4.15" evidence="3"/>
<keyword evidence="7" id="KW-1185">Reference proteome</keyword>
<dbReference type="EMBL" id="PVTD01000009">
    <property type="protein sequence ID" value="PRY21527.1"/>
    <property type="molecule type" value="Genomic_DNA"/>
</dbReference>
<name>A0A2T0RK76_9RHOB</name>
<comment type="catalytic activity">
    <reaction evidence="4">
        <text>biotin + L-lysyl-[protein] + ATP = N(6)-biotinyl-L-lysyl-[protein] + AMP + diphosphate + H(+)</text>
        <dbReference type="Rhea" id="RHEA:11756"/>
        <dbReference type="Rhea" id="RHEA-COMP:9752"/>
        <dbReference type="Rhea" id="RHEA-COMP:10505"/>
        <dbReference type="ChEBI" id="CHEBI:15378"/>
        <dbReference type="ChEBI" id="CHEBI:29969"/>
        <dbReference type="ChEBI" id="CHEBI:30616"/>
        <dbReference type="ChEBI" id="CHEBI:33019"/>
        <dbReference type="ChEBI" id="CHEBI:57586"/>
        <dbReference type="ChEBI" id="CHEBI:83144"/>
        <dbReference type="ChEBI" id="CHEBI:456215"/>
        <dbReference type="EC" id="6.3.4.15"/>
    </reaction>
</comment>
<dbReference type="InterPro" id="IPR045864">
    <property type="entry name" value="aa-tRNA-synth_II/BPL/LPL"/>
</dbReference>
<evidence type="ECO:0000256" key="4">
    <source>
        <dbReference type="ARBA" id="ARBA00047846"/>
    </source>
</evidence>
<protein>
    <recommendedName>
        <fullName evidence="3">biotin--[biotin carboxyl-carrier protein] ligase</fullName>
        <ecNumber evidence="3">6.3.4.15</ecNumber>
    </recommendedName>
</protein>
<gene>
    <name evidence="6" type="ORF">CLV78_109140</name>
</gene>
<dbReference type="NCBIfam" id="TIGR00121">
    <property type="entry name" value="birA_ligase"/>
    <property type="match status" value="1"/>
</dbReference>
<evidence type="ECO:0000313" key="6">
    <source>
        <dbReference type="EMBL" id="PRY21527.1"/>
    </source>
</evidence>
<reference evidence="6 7" key="1">
    <citation type="submission" date="2018-03" db="EMBL/GenBank/DDBJ databases">
        <title>Genomic Encyclopedia of Archaeal and Bacterial Type Strains, Phase II (KMG-II): from individual species to whole genera.</title>
        <authorList>
            <person name="Goeker M."/>
        </authorList>
    </citation>
    <scope>NUCLEOTIDE SEQUENCE [LARGE SCALE GENOMIC DNA]</scope>
    <source>
        <strain evidence="6 7">DSM 29328</strain>
    </source>
</reference>